<comment type="caution">
    <text evidence="1">The sequence shown here is derived from an EMBL/GenBank/DDBJ whole genome shotgun (WGS) entry which is preliminary data.</text>
</comment>
<proteinExistence type="predicted"/>
<evidence type="ECO:0000313" key="2">
    <source>
        <dbReference type="Proteomes" id="UP000475532"/>
    </source>
</evidence>
<dbReference type="EMBL" id="JAAGLI010000896">
    <property type="protein sequence ID" value="NEA27268.1"/>
    <property type="molecule type" value="Genomic_DNA"/>
</dbReference>
<accession>A0A6L9QQ68</accession>
<protein>
    <submittedName>
        <fullName evidence="1">Uncharacterized protein</fullName>
    </submittedName>
</protein>
<gene>
    <name evidence="1" type="ORF">G3I70_32950</name>
</gene>
<dbReference type="Proteomes" id="UP000475532">
    <property type="component" value="Unassembled WGS sequence"/>
</dbReference>
<name>A0A6L9QQ68_9ACTN</name>
<dbReference type="RefSeq" id="WP_163061610.1">
    <property type="nucleotide sequence ID" value="NZ_JAAGLI010000896.1"/>
</dbReference>
<sequence length="90" mass="9712">MDAGTAALLGTALGSLTIEGPPSMVEAAERVQHASEGLSEVMRRMVRDAHAADAGRKIEDEAAARERERRLYEQVKEFCAKARDVLAGTD</sequence>
<organism evidence="1 2">
    <name type="scientific">Actinomadura bangladeshensis</name>
    <dbReference type="NCBI Taxonomy" id="453573"/>
    <lineage>
        <taxon>Bacteria</taxon>
        <taxon>Bacillati</taxon>
        <taxon>Actinomycetota</taxon>
        <taxon>Actinomycetes</taxon>
        <taxon>Streptosporangiales</taxon>
        <taxon>Thermomonosporaceae</taxon>
        <taxon>Actinomadura</taxon>
    </lineage>
</organism>
<evidence type="ECO:0000313" key="1">
    <source>
        <dbReference type="EMBL" id="NEA27268.1"/>
    </source>
</evidence>
<dbReference type="AlphaFoldDB" id="A0A6L9QQ68"/>
<reference evidence="1 2" key="1">
    <citation type="submission" date="2020-01" db="EMBL/GenBank/DDBJ databases">
        <title>Insect and environment-associated Actinomycetes.</title>
        <authorList>
            <person name="Currrie C."/>
            <person name="Chevrette M."/>
            <person name="Carlson C."/>
            <person name="Stubbendieck R."/>
            <person name="Wendt-Pienkowski E."/>
        </authorList>
    </citation>
    <scope>NUCLEOTIDE SEQUENCE [LARGE SCALE GENOMIC DNA]</scope>
    <source>
        <strain evidence="1 2">SID10258</strain>
    </source>
</reference>